<dbReference type="EMBL" id="AP027143">
    <property type="protein sequence ID" value="BDV36160.1"/>
    <property type="molecule type" value="Genomic_DNA"/>
</dbReference>
<dbReference type="PANTHER" id="PTHR46401:SF9">
    <property type="entry name" value="MANNOSYLTRANSFERASE A"/>
    <property type="match status" value="1"/>
</dbReference>
<dbReference type="SUPFAM" id="SSF53756">
    <property type="entry name" value="UDP-Glycosyltransferase/glycogen phosphorylase"/>
    <property type="match status" value="1"/>
</dbReference>
<dbReference type="Proteomes" id="UP001317629">
    <property type="component" value="Plasmid pSS37A-Re-1"/>
</dbReference>
<dbReference type="PANTHER" id="PTHR46401">
    <property type="entry name" value="GLYCOSYLTRANSFERASE WBBK-RELATED"/>
    <property type="match status" value="1"/>
</dbReference>
<evidence type="ECO:0000313" key="2">
    <source>
        <dbReference type="EMBL" id="BDV36160.1"/>
    </source>
</evidence>
<feature type="domain" description="Glycosyl transferase family 1" evidence="1">
    <location>
        <begin position="298"/>
        <end position="446"/>
    </location>
</feature>
<keyword evidence="3" id="KW-1185">Reference proteome</keyword>
<evidence type="ECO:0000313" key="3">
    <source>
        <dbReference type="Proteomes" id="UP001317629"/>
    </source>
</evidence>
<keyword evidence="2" id="KW-0614">Plasmid</keyword>
<dbReference type="InterPro" id="IPR001296">
    <property type="entry name" value="Glyco_trans_1"/>
</dbReference>
<dbReference type="Gene3D" id="3.40.50.2000">
    <property type="entry name" value="Glycogen Phosphorylase B"/>
    <property type="match status" value="1"/>
</dbReference>
<sequence length="487" mass="54201">MVDYIRTAFFDEDRADRGSSGSSPCDGNRRIDAWLSAWIQAENQHLICDRAMNTLDPVTATLYFRARELYWTVTRALGLGHLHDGSRVRTCRSRPHLPANSSPAHGCSRSAAGRLFIDVTPTHRFGGQTGIQRVVREVARRAPRSGFAMPVIIESGKLLSWYDSPDWSSPLSFAPGDRLLLLDACWGLTGEYESIIHSLRAAGGSLVTVVHDLIPLTHPLAVSPRMHAEFQEWFDAIVMESDGVVCVSRSAASDFIEYVEKRAPFGRPDLPVGWWRLGADFEDEDRRPVSAMAQAIFTDTTPCFLSVGTLEPRKAYPIALNAFEQLWRMGVDVRYLIVGRPGWQSDALAHDITRHPEFGRRLFWLDRASDTDLRFCYRHAHALVFPSVIEGFGLPLVEANRHGLPVIASDLPVFREIGGGHVDFVPLLDPRALAEKIMELCSRTAERKIVVAPSWDQSVDSLIRLIHEGAYQAGARIAARQAAIQGG</sequence>
<name>A0ABM8EE20_9HYPH</name>
<protein>
    <recommendedName>
        <fullName evidence="1">Glycosyl transferase family 1 domain-containing protein</fullName>
    </recommendedName>
</protein>
<gene>
    <name evidence="2" type="ORF">SS37A_36900</name>
</gene>
<reference evidence="2 3" key="1">
    <citation type="journal article" date="2023" name="Int. J. Syst. Evol. Microbiol.">
        <title>Methylocystis iwaonis sp. nov., a type II methane-oxidizing bacterium from surface soil of a rice paddy field in Japan, and emended description of the genus Methylocystis (ex Whittenbury et al. 1970) Bowman et al. 1993.</title>
        <authorList>
            <person name="Kaise H."/>
            <person name="Sawadogo J.B."/>
            <person name="Alam M.S."/>
            <person name="Ueno C."/>
            <person name="Dianou D."/>
            <person name="Shinjo R."/>
            <person name="Asakawa S."/>
        </authorList>
    </citation>
    <scope>NUCLEOTIDE SEQUENCE [LARGE SCALE GENOMIC DNA]</scope>
    <source>
        <strain evidence="2 3">SS37A-Re</strain>
    </source>
</reference>
<dbReference type="Pfam" id="PF00534">
    <property type="entry name" value="Glycos_transf_1"/>
    <property type="match status" value="1"/>
</dbReference>
<evidence type="ECO:0000259" key="1">
    <source>
        <dbReference type="Pfam" id="PF00534"/>
    </source>
</evidence>
<accession>A0ABM8EE20</accession>
<dbReference type="RefSeq" id="WP_281932109.1">
    <property type="nucleotide sequence ID" value="NZ_AP027143.1"/>
</dbReference>
<proteinExistence type="predicted"/>
<dbReference type="CDD" id="cd03809">
    <property type="entry name" value="GT4_MtfB-like"/>
    <property type="match status" value="1"/>
</dbReference>
<organism evidence="2 3">
    <name type="scientific">Methylocystis iwaonis</name>
    <dbReference type="NCBI Taxonomy" id="2885079"/>
    <lineage>
        <taxon>Bacteria</taxon>
        <taxon>Pseudomonadati</taxon>
        <taxon>Pseudomonadota</taxon>
        <taxon>Alphaproteobacteria</taxon>
        <taxon>Hyphomicrobiales</taxon>
        <taxon>Methylocystaceae</taxon>
        <taxon>Methylocystis</taxon>
    </lineage>
</organism>
<geneLocation type="plasmid" evidence="2 3">
    <name>pSS37A-Re-1</name>
</geneLocation>